<sequence>MQPVFFADIYLLPADVGGRQWPLVSGEWRTVLSINKEHWSARLTFEGQPAPGETFYAVVQLLLPEQALSYFAVGAEFTVWEGGTKGTGRVVSRAT</sequence>
<evidence type="ECO:0008006" key="5">
    <source>
        <dbReference type="Google" id="ProtNLM"/>
    </source>
</evidence>
<organism evidence="3 4">
    <name type="scientific">Phytopseudomonas flavescens</name>
    <dbReference type="NCBI Taxonomy" id="29435"/>
    <lineage>
        <taxon>Bacteria</taxon>
        <taxon>Pseudomonadati</taxon>
        <taxon>Pseudomonadota</taxon>
        <taxon>Gammaproteobacteria</taxon>
        <taxon>Pseudomonadales</taxon>
        <taxon>Pseudomonadaceae</taxon>
        <taxon>Phytopseudomonas</taxon>
    </lineage>
</organism>
<keyword evidence="2" id="KW-0342">GTP-binding</keyword>
<gene>
    <name evidence="3" type="ORF">FHR27_004742</name>
</gene>
<dbReference type="AlphaFoldDB" id="A0A7Z0BQT5"/>
<dbReference type="GO" id="GO:0005525">
    <property type="term" value="F:GTP binding"/>
    <property type="evidence" value="ECO:0007669"/>
    <property type="project" value="UniProtKB-KW"/>
</dbReference>
<evidence type="ECO:0000256" key="1">
    <source>
        <dbReference type="ARBA" id="ARBA00022741"/>
    </source>
</evidence>
<keyword evidence="1" id="KW-0547">Nucleotide-binding</keyword>
<proteinExistence type="predicted"/>
<accession>A0A7Z0BQT5</accession>
<evidence type="ECO:0000313" key="4">
    <source>
        <dbReference type="Proteomes" id="UP000578688"/>
    </source>
</evidence>
<dbReference type="Proteomes" id="UP000578688">
    <property type="component" value="Unassembled WGS sequence"/>
</dbReference>
<evidence type="ECO:0000256" key="2">
    <source>
        <dbReference type="ARBA" id="ARBA00023134"/>
    </source>
</evidence>
<dbReference type="SUPFAM" id="SSF50465">
    <property type="entry name" value="EF-Tu/eEF-1alpha/eIF2-gamma C-terminal domain"/>
    <property type="match status" value="1"/>
</dbReference>
<reference evidence="3 4" key="1">
    <citation type="submission" date="2020-07" db="EMBL/GenBank/DDBJ databases">
        <title>Genomic analyses of the natural microbiome of Caenorhabditis elegans.</title>
        <authorList>
            <person name="Samuel B."/>
        </authorList>
    </citation>
    <scope>NUCLEOTIDE SEQUENCE [LARGE SCALE GENOMIC DNA]</scope>
    <source>
        <strain evidence="3 4">BIGb0408</strain>
    </source>
</reference>
<protein>
    <recommendedName>
        <fullName evidence="5">Elongation factor Tu</fullName>
    </recommendedName>
</protein>
<evidence type="ECO:0000313" key="3">
    <source>
        <dbReference type="EMBL" id="NYH76132.1"/>
    </source>
</evidence>
<dbReference type="EMBL" id="JACBYV010000001">
    <property type="protein sequence ID" value="NYH76132.1"/>
    <property type="molecule type" value="Genomic_DNA"/>
</dbReference>
<comment type="caution">
    <text evidence="3">The sequence shown here is derived from an EMBL/GenBank/DDBJ whole genome shotgun (WGS) entry which is preliminary data.</text>
</comment>
<dbReference type="Gene3D" id="2.40.30.10">
    <property type="entry name" value="Translation factors"/>
    <property type="match status" value="1"/>
</dbReference>
<keyword evidence="4" id="KW-1185">Reference proteome</keyword>
<name>A0A7Z0BQT5_9GAMM</name>
<dbReference type="InterPro" id="IPR009001">
    <property type="entry name" value="Transl_elong_EF1A/Init_IF2_C"/>
</dbReference>